<dbReference type="InterPro" id="IPR043129">
    <property type="entry name" value="ATPase_NBD"/>
</dbReference>
<dbReference type="InterPro" id="IPR002821">
    <property type="entry name" value="Hydantoinase_A"/>
</dbReference>
<dbReference type="SUPFAM" id="SSF53067">
    <property type="entry name" value="Actin-like ATPase domain"/>
    <property type="match status" value="1"/>
</dbReference>
<name>A0A832WK13_9EURY</name>
<dbReference type="GO" id="GO:0006749">
    <property type="term" value="P:glutathione metabolic process"/>
    <property type="evidence" value="ECO:0007669"/>
    <property type="project" value="TreeGrafter"/>
</dbReference>
<dbReference type="InterPro" id="IPR045079">
    <property type="entry name" value="Oxoprolinase-like"/>
</dbReference>
<comment type="caution">
    <text evidence="4">The sequence shown here is derived from an EMBL/GenBank/DDBJ whole genome shotgun (WGS) entry which is preliminary data.</text>
</comment>
<dbReference type="Pfam" id="PF19278">
    <property type="entry name" value="Hydant_A_C"/>
    <property type="match status" value="1"/>
</dbReference>
<evidence type="ECO:0000313" key="5">
    <source>
        <dbReference type="Proteomes" id="UP000619545"/>
    </source>
</evidence>
<evidence type="ECO:0000259" key="1">
    <source>
        <dbReference type="Pfam" id="PF01968"/>
    </source>
</evidence>
<proteinExistence type="predicted"/>
<feature type="domain" description="Hydantoinase/oxoprolinase N-terminal" evidence="2">
    <location>
        <begin position="6"/>
        <end position="177"/>
    </location>
</feature>
<dbReference type="GeneID" id="1477192"/>
<evidence type="ECO:0000259" key="3">
    <source>
        <dbReference type="Pfam" id="PF19278"/>
    </source>
</evidence>
<organism evidence="4 5">
    <name type="scientific">Methanopyrus kandleri</name>
    <dbReference type="NCBI Taxonomy" id="2320"/>
    <lineage>
        <taxon>Archaea</taxon>
        <taxon>Methanobacteriati</taxon>
        <taxon>Methanobacteriota</taxon>
        <taxon>Methanomada group</taxon>
        <taxon>Methanopyri</taxon>
        <taxon>Methanopyrales</taxon>
        <taxon>Methanopyraceae</taxon>
        <taxon>Methanopyrus</taxon>
    </lineage>
</organism>
<dbReference type="Pfam" id="PF05378">
    <property type="entry name" value="Hydant_A_N"/>
    <property type="match status" value="1"/>
</dbReference>
<dbReference type="OMA" id="HAMTVSV"/>
<dbReference type="RefSeq" id="WP_011019459.1">
    <property type="nucleotide sequence ID" value="NZ_DUJS01000001.1"/>
</dbReference>
<dbReference type="GO" id="GO:0005829">
    <property type="term" value="C:cytosol"/>
    <property type="evidence" value="ECO:0007669"/>
    <property type="project" value="TreeGrafter"/>
</dbReference>
<evidence type="ECO:0000259" key="2">
    <source>
        <dbReference type="Pfam" id="PF05378"/>
    </source>
</evidence>
<evidence type="ECO:0000313" key="4">
    <source>
        <dbReference type="EMBL" id="HII69725.1"/>
    </source>
</evidence>
<dbReference type="InterPro" id="IPR049517">
    <property type="entry name" value="ACX-like_C"/>
</dbReference>
<dbReference type="PANTHER" id="PTHR11365:SF23">
    <property type="entry name" value="HYPOTHETICAL 5-OXOPROLINASE (EUROFUNG)-RELATED"/>
    <property type="match status" value="1"/>
</dbReference>
<feature type="domain" description="Hydantoinase A/oxoprolinase" evidence="1">
    <location>
        <begin position="198"/>
        <end position="495"/>
    </location>
</feature>
<reference evidence="4" key="1">
    <citation type="journal article" date="2020" name="bioRxiv">
        <title>A rank-normalized archaeal taxonomy based on genome phylogeny resolves widespread incomplete and uneven classifications.</title>
        <authorList>
            <person name="Rinke C."/>
            <person name="Chuvochina M."/>
            <person name="Mussig A.J."/>
            <person name="Chaumeil P.-A."/>
            <person name="Waite D.W."/>
            <person name="Whitman W.B."/>
            <person name="Parks D.H."/>
            <person name="Hugenholtz P."/>
        </authorList>
    </citation>
    <scope>NUCLEOTIDE SEQUENCE</scope>
    <source>
        <strain evidence="4">UBA8853</strain>
    </source>
</reference>
<protein>
    <submittedName>
        <fullName evidence="4">Hydantoinase/oxoprolinase family protein</fullName>
    </submittedName>
</protein>
<gene>
    <name evidence="4" type="ORF">HA336_00645</name>
</gene>
<dbReference type="AlphaFoldDB" id="A0A832WK13"/>
<feature type="domain" description="Acetophenone carboxylase-like C-terminal" evidence="3">
    <location>
        <begin position="527"/>
        <end position="669"/>
    </location>
</feature>
<dbReference type="PANTHER" id="PTHR11365">
    <property type="entry name" value="5-OXOPROLINASE RELATED"/>
    <property type="match status" value="1"/>
</dbReference>
<dbReference type="Proteomes" id="UP000619545">
    <property type="component" value="Unassembled WGS sequence"/>
</dbReference>
<dbReference type="Pfam" id="PF01968">
    <property type="entry name" value="Hydantoinase_A"/>
    <property type="match status" value="1"/>
</dbReference>
<dbReference type="EMBL" id="DUJS01000001">
    <property type="protein sequence ID" value="HII69725.1"/>
    <property type="molecule type" value="Genomic_DNA"/>
</dbReference>
<dbReference type="GO" id="GO:0017168">
    <property type="term" value="F:5-oxoprolinase (ATP-hydrolyzing) activity"/>
    <property type="evidence" value="ECO:0007669"/>
    <property type="project" value="TreeGrafter"/>
</dbReference>
<accession>A0A832WK13</accession>
<dbReference type="InterPro" id="IPR008040">
    <property type="entry name" value="Hydant_A_N"/>
</dbReference>
<sequence length="680" mass="74685">MAELAVGIDVGGTFTDLVEYDGRELRVRKVPSSPRRPERGFAEALKIVETDPDVVLHATTIGTNAFLGQKGLELPEVALVTTLGFRDAIEIGRQVRPQTYSLSPRKPEPLVPRRLRFEVKERTSPDGEIIVPVDEDKLRRIARRIAVEDVDVVVVAFLHAYANPANECKAKEVLEEELGDVEVVCSHEVCNEYREYERTSTALVNAVLRQIVTEYVERTWDAVRDAGASEYYLMQSDGYAVPAELTLHTPAKLIESGPAAGVVAARYLGETLGRDRLVSFDMGGTTAKAGTVVEGRYEVTKEYEVGGEVHRGRRVRGSGYPVLHRFIDLTECSAGGGTILWTDEAGALRVGPLSAGADPGPVCYGKGGTDPTITDANVVLGRLNRRALLGGEMPIDAEAADRALSELADELGLEPEEAAYQALRLAVEEMARIVRIVTVERGHDPREFSLVAFGGAGPLHAAELAEILEVEEVIVPLHPGVFSAYGLLAAEVAWEHVTPVMRTLEELDDEELRAVVRGTAEKAAERLPREPDDVRIVVEARYRGQAHELEVQTGPDVTADELEEAFHERHRAVHGFQLNAPVEIVNVRALAVIERKPPEPSPLKEGGEGNPKRALVETREVYFREEGYLETPVFDRDALRADDIVEGPAVIEQYDSTTLVPPGWRARVHRSGAILLHRIE</sequence>